<proteinExistence type="predicted"/>
<name>A0ACB9LPF9_BAUVA</name>
<accession>A0ACB9LPF9</accession>
<dbReference type="EMBL" id="CM039436">
    <property type="protein sequence ID" value="KAI4313131.1"/>
    <property type="molecule type" value="Genomic_DNA"/>
</dbReference>
<reference evidence="1 2" key="1">
    <citation type="journal article" date="2022" name="DNA Res.">
        <title>Chromosomal-level genome assembly of the orchid tree Bauhinia variegata (Leguminosae; Cercidoideae) supports the allotetraploid origin hypothesis of Bauhinia.</title>
        <authorList>
            <person name="Zhong Y."/>
            <person name="Chen Y."/>
            <person name="Zheng D."/>
            <person name="Pang J."/>
            <person name="Liu Y."/>
            <person name="Luo S."/>
            <person name="Meng S."/>
            <person name="Qian L."/>
            <person name="Wei D."/>
            <person name="Dai S."/>
            <person name="Zhou R."/>
        </authorList>
    </citation>
    <scope>NUCLEOTIDE SEQUENCE [LARGE SCALE GENOMIC DNA]</scope>
    <source>
        <strain evidence="1">BV-YZ2020</strain>
    </source>
</reference>
<protein>
    <submittedName>
        <fullName evidence="1">Uncharacterized protein</fullName>
    </submittedName>
</protein>
<gene>
    <name evidence="1" type="ORF">L6164_026138</name>
</gene>
<comment type="caution">
    <text evidence="1">The sequence shown here is derived from an EMBL/GenBank/DDBJ whole genome shotgun (WGS) entry which is preliminary data.</text>
</comment>
<organism evidence="1 2">
    <name type="scientific">Bauhinia variegata</name>
    <name type="common">Purple orchid tree</name>
    <name type="synonym">Phanera variegata</name>
    <dbReference type="NCBI Taxonomy" id="167791"/>
    <lineage>
        <taxon>Eukaryota</taxon>
        <taxon>Viridiplantae</taxon>
        <taxon>Streptophyta</taxon>
        <taxon>Embryophyta</taxon>
        <taxon>Tracheophyta</taxon>
        <taxon>Spermatophyta</taxon>
        <taxon>Magnoliopsida</taxon>
        <taxon>eudicotyledons</taxon>
        <taxon>Gunneridae</taxon>
        <taxon>Pentapetalae</taxon>
        <taxon>rosids</taxon>
        <taxon>fabids</taxon>
        <taxon>Fabales</taxon>
        <taxon>Fabaceae</taxon>
        <taxon>Cercidoideae</taxon>
        <taxon>Cercideae</taxon>
        <taxon>Bauhiniinae</taxon>
        <taxon>Bauhinia</taxon>
    </lineage>
</organism>
<evidence type="ECO:0000313" key="1">
    <source>
        <dbReference type="EMBL" id="KAI4313131.1"/>
    </source>
</evidence>
<evidence type="ECO:0000313" key="2">
    <source>
        <dbReference type="Proteomes" id="UP000828941"/>
    </source>
</evidence>
<dbReference type="Proteomes" id="UP000828941">
    <property type="component" value="Chromosome 11"/>
</dbReference>
<keyword evidence="2" id="KW-1185">Reference proteome</keyword>
<sequence>MDEGFSEELKKEREKVEMMEKKQLLMEKQLKILQGSGVYGPTKIEELSFAPQLDILRNFKVPEFDKYDGTTYPQIHLMSYCTKMGVWSKDERFSMHFFPESLTGPATNWYWRLEHAQIHSWGQLATLFLRQYSFNENLIPTRAQLEVIRKGDNESFREYVQR</sequence>